<dbReference type="PANTHER" id="PTHR45695">
    <property type="entry name" value="LEUCOKININ RECEPTOR-RELATED"/>
    <property type="match status" value="1"/>
</dbReference>
<organism evidence="12 13">
    <name type="scientific">Porites evermanni</name>
    <dbReference type="NCBI Taxonomy" id="104178"/>
    <lineage>
        <taxon>Eukaryota</taxon>
        <taxon>Metazoa</taxon>
        <taxon>Cnidaria</taxon>
        <taxon>Anthozoa</taxon>
        <taxon>Hexacorallia</taxon>
        <taxon>Scleractinia</taxon>
        <taxon>Fungiina</taxon>
        <taxon>Poritidae</taxon>
        <taxon>Porites</taxon>
    </lineage>
</organism>
<dbReference type="PROSITE" id="PS00237">
    <property type="entry name" value="G_PROTEIN_RECEP_F1_1"/>
    <property type="match status" value="1"/>
</dbReference>
<dbReference type="SUPFAM" id="SSF81321">
    <property type="entry name" value="Family A G protein-coupled receptor-like"/>
    <property type="match status" value="1"/>
</dbReference>
<evidence type="ECO:0000256" key="2">
    <source>
        <dbReference type="ARBA" id="ARBA00022692"/>
    </source>
</evidence>
<dbReference type="Proteomes" id="UP001159427">
    <property type="component" value="Unassembled WGS sequence"/>
</dbReference>
<evidence type="ECO:0000259" key="11">
    <source>
        <dbReference type="PROSITE" id="PS50262"/>
    </source>
</evidence>
<dbReference type="PROSITE" id="PS50262">
    <property type="entry name" value="G_PROTEIN_RECEP_F1_2"/>
    <property type="match status" value="1"/>
</dbReference>
<evidence type="ECO:0000313" key="13">
    <source>
        <dbReference type="Proteomes" id="UP001159427"/>
    </source>
</evidence>
<evidence type="ECO:0000256" key="9">
    <source>
        <dbReference type="SAM" id="MobiDB-lite"/>
    </source>
</evidence>
<keyword evidence="13" id="KW-1185">Reference proteome</keyword>
<reference evidence="12 13" key="1">
    <citation type="submission" date="2022-05" db="EMBL/GenBank/DDBJ databases">
        <authorList>
            <consortium name="Genoscope - CEA"/>
            <person name="William W."/>
        </authorList>
    </citation>
    <scope>NUCLEOTIDE SEQUENCE [LARGE SCALE GENOMIC DNA]</scope>
</reference>
<evidence type="ECO:0000256" key="1">
    <source>
        <dbReference type="ARBA" id="ARBA00004141"/>
    </source>
</evidence>
<dbReference type="CDD" id="cd14993">
    <property type="entry name" value="7tmA_CCKR-like"/>
    <property type="match status" value="1"/>
</dbReference>
<keyword evidence="3 10" id="KW-1133">Transmembrane helix</keyword>
<accession>A0ABN8MFT6</accession>
<feature type="compositionally biased region" description="Polar residues" evidence="9">
    <location>
        <begin position="434"/>
        <end position="443"/>
    </location>
</feature>
<feature type="compositionally biased region" description="Polar residues" evidence="9">
    <location>
        <begin position="21"/>
        <end position="44"/>
    </location>
</feature>
<dbReference type="InterPro" id="IPR017452">
    <property type="entry name" value="GPCR_Rhodpsn_7TM"/>
</dbReference>
<evidence type="ECO:0000256" key="5">
    <source>
        <dbReference type="ARBA" id="ARBA00023136"/>
    </source>
</evidence>
<proteinExistence type="inferred from homology"/>
<dbReference type="PANTHER" id="PTHR45695:SF9">
    <property type="entry name" value="LEUCOKININ RECEPTOR"/>
    <property type="match status" value="1"/>
</dbReference>
<feature type="transmembrane region" description="Helical" evidence="10">
    <location>
        <begin position="324"/>
        <end position="345"/>
    </location>
</feature>
<feature type="transmembrane region" description="Helical" evidence="10">
    <location>
        <begin position="177"/>
        <end position="195"/>
    </location>
</feature>
<feature type="domain" description="G-protein coupled receptors family 1 profile" evidence="11">
    <location>
        <begin position="74"/>
        <end position="342"/>
    </location>
</feature>
<comment type="similarity">
    <text evidence="8">Belongs to the G-protein coupled receptor 1 family.</text>
</comment>
<evidence type="ECO:0000256" key="8">
    <source>
        <dbReference type="RuleBase" id="RU000688"/>
    </source>
</evidence>
<sequence>MPQQLSAFINFLSDEKRKGKMSTNSTGVNGTNITTASSGGPNPQQSTGGIPININVKIGLTTAYAVIFLVALIGNSFGLFVVLKKSSSRSVTNLFIANMTVADLLLTITIMPFSVAYLYRDTLWIGGTLGSITCKALFYVMPVFISASVFTMMLISFDRFYAIFFPLKEKFFQKPKVLSAIIWILSFGLMTPYVLMFQTKEIQPGVYYCLQEWPWAPLNDTDLSETYRVLKSFHICVFVIVYALPLSITIIIYSLICRKLWLRKIPGNVTDTNLAAAEKSKRKVVRLLVVICVVFAVCWFPVYVNHYFWYVRPDQFDKLPMGVQLLFSWIAHANSALNPCLYILLNEKFRKAFLATLSCCPGLSKYRKSSWQFGSSNNDWNETRTSIWRIVTVAGRKSSAYTLPQSPTENKSGHTNLSLSLMSVKGDRSPPNSPTQTSQNNNAKETKDNAVADAIQV</sequence>
<keyword evidence="2 8" id="KW-0812">Transmembrane</keyword>
<dbReference type="EMBL" id="CALNXI010000384">
    <property type="protein sequence ID" value="CAH3026022.1"/>
    <property type="molecule type" value="Genomic_DNA"/>
</dbReference>
<keyword evidence="7 8" id="KW-0807">Transducer</keyword>
<name>A0ABN8MFT6_9CNID</name>
<dbReference type="InterPro" id="IPR000276">
    <property type="entry name" value="GPCR_Rhodpsn"/>
</dbReference>
<evidence type="ECO:0000256" key="7">
    <source>
        <dbReference type="ARBA" id="ARBA00023224"/>
    </source>
</evidence>
<keyword evidence="5 10" id="KW-0472">Membrane</keyword>
<evidence type="ECO:0000256" key="4">
    <source>
        <dbReference type="ARBA" id="ARBA00023040"/>
    </source>
</evidence>
<evidence type="ECO:0000256" key="6">
    <source>
        <dbReference type="ARBA" id="ARBA00023170"/>
    </source>
</evidence>
<feature type="transmembrane region" description="Helical" evidence="10">
    <location>
        <begin position="95"/>
        <end position="119"/>
    </location>
</feature>
<evidence type="ECO:0000256" key="10">
    <source>
        <dbReference type="SAM" id="Phobius"/>
    </source>
</evidence>
<feature type="transmembrane region" description="Helical" evidence="10">
    <location>
        <begin position="232"/>
        <end position="256"/>
    </location>
</feature>
<keyword evidence="6 8" id="KW-0675">Receptor</keyword>
<keyword evidence="4 8" id="KW-0297">G-protein coupled receptor</keyword>
<evidence type="ECO:0000256" key="3">
    <source>
        <dbReference type="ARBA" id="ARBA00022989"/>
    </source>
</evidence>
<gene>
    <name evidence="12" type="ORF">PEVE_00027837</name>
</gene>
<dbReference type="Pfam" id="PF00001">
    <property type="entry name" value="7tm_1"/>
    <property type="match status" value="1"/>
</dbReference>
<feature type="transmembrane region" description="Helical" evidence="10">
    <location>
        <begin position="284"/>
        <end position="304"/>
    </location>
</feature>
<comment type="subcellular location">
    <subcellularLocation>
        <location evidence="1">Membrane</location>
        <topology evidence="1">Multi-pass membrane protein</topology>
    </subcellularLocation>
</comment>
<dbReference type="SMART" id="SM01381">
    <property type="entry name" value="7TM_GPCR_Srsx"/>
    <property type="match status" value="1"/>
</dbReference>
<evidence type="ECO:0000313" key="12">
    <source>
        <dbReference type="EMBL" id="CAH3026022.1"/>
    </source>
</evidence>
<comment type="caution">
    <text evidence="12">The sequence shown here is derived from an EMBL/GenBank/DDBJ whole genome shotgun (WGS) entry which is preliminary data.</text>
</comment>
<protein>
    <recommendedName>
        <fullName evidence="11">G-protein coupled receptors family 1 profile domain-containing protein</fullName>
    </recommendedName>
</protein>
<feature type="transmembrane region" description="Helical" evidence="10">
    <location>
        <begin position="139"/>
        <end position="157"/>
    </location>
</feature>
<feature type="transmembrane region" description="Helical" evidence="10">
    <location>
        <begin position="63"/>
        <end position="83"/>
    </location>
</feature>
<feature type="region of interest" description="Disordered" evidence="9">
    <location>
        <begin position="18"/>
        <end position="44"/>
    </location>
</feature>
<dbReference type="Gene3D" id="1.20.1070.10">
    <property type="entry name" value="Rhodopsin 7-helix transmembrane proteins"/>
    <property type="match status" value="1"/>
</dbReference>
<feature type="region of interest" description="Disordered" evidence="9">
    <location>
        <begin position="401"/>
        <end position="457"/>
    </location>
</feature>
<feature type="compositionally biased region" description="Polar residues" evidence="9">
    <location>
        <begin position="401"/>
        <end position="421"/>
    </location>
</feature>
<dbReference type="PRINTS" id="PR00237">
    <property type="entry name" value="GPCRRHODOPSN"/>
</dbReference>